<accession>A0A2U1TI38</accession>
<sequence length="187" mass="19576">MIRSRALARADVADAPVAVLLPGVGYTIQGPLLYWSAQMLAERGWHVQGVEWSVDAAADPVPFVEEAVTTAFNAAPPASRRLIVAKSFGSFALPWALGEGVPGVWLTPVLTSEVVRDALTGAPESHLAIGGDADEMWLPDTVAGGRAALVTVPGANHSLSVKAGWRASLDAQSRVFDTISTHVESLG</sequence>
<protein>
    <recommendedName>
        <fullName evidence="3">Alpha/beta hydrolase</fullName>
    </recommendedName>
</protein>
<evidence type="ECO:0000313" key="1">
    <source>
        <dbReference type="EMBL" id="PWC08453.1"/>
    </source>
</evidence>
<organism evidence="1 2">
    <name type="scientific">Mycetocola zhujimingii</name>
    <dbReference type="NCBI Taxonomy" id="2079792"/>
    <lineage>
        <taxon>Bacteria</taxon>
        <taxon>Bacillati</taxon>
        <taxon>Actinomycetota</taxon>
        <taxon>Actinomycetes</taxon>
        <taxon>Micrococcales</taxon>
        <taxon>Microbacteriaceae</taxon>
        <taxon>Mycetocola</taxon>
    </lineage>
</organism>
<dbReference type="SUPFAM" id="SSF53474">
    <property type="entry name" value="alpha/beta-Hydrolases"/>
    <property type="match status" value="1"/>
</dbReference>
<reference evidence="2" key="1">
    <citation type="submission" date="2018-04" db="EMBL/GenBank/DDBJ databases">
        <authorList>
            <person name="Liu S."/>
            <person name="Wang Z."/>
            <person name="Li J."/>
        </authorList>
    </citation>
    <scope>NUCLEOTIDE SEQUENCE [LARGE SCALE GENOMIC DNA]</scope>
    <source>
        <strain evidence="2">622</strain>
    </source>
</reference>
<dbReference type="EMBL" id="QEFB01000001">
    <property type="protein sequence ID" value="PWC08453.1"/>
    <property type="molecule type" value="Genomic_DNA"/>
</dbReference>
<keyword evidence="2" id="KW-1185">Reference proteome</keyword>
<dbReference type="RefSeq" id="WP_108962192.1">
    <property type="nucleotide sequence ID" value="NZ_QEFB01000001.1"/>
</dbReference>
<evidence type="ECO:0000313" key="2">
    <source>
        <dbReference type="Proteomes" id="UP000244962"/>
    </source>
</evidence>
<comment type="caution">
    <text evidence="1">The sequence shown here is derived from an EMBL/GenBank/DDBJ whole genome shotgun (WGS) entry which is preliminary data.</text>
</comment>
<evidence type="ECO:0008006" key="3">
    <source>
        <dbReference type="Google" id="ProtNLM"/>
    </source>
</evidence>
<dbReference type="AlphaFoldDB" id="A0A2U1TI38"/>
<dbReference type="Gene3D" id="3.40.50.1820">
    <property type="entry name" value="alpha/beta hydrolase"/>
    <property type="match status" value="1"/>
</dbReference>
<dbReference type="Proteomes" id="UP000244962">
    <property type="component" value="Unassembled WGS sequence"/>
</dbReference>
<dbReference type="InterPro" id="IPR029058">
    <property type="entry name" value="AB_hydrolase_fold"/>
</dbReference>
<name>A0A2U1TI38_9MICO</name>
<proteinExistence type="predicted"/>
<gene>
    <name evidence="1" type="ORF">DF223_03765</name>
</gene>